<accession>A0A8C9FHP4</accession>
<feature type="signal peptide" evidence="4">
    <location>
        <begin position="1"/>
        <end position="20"/>
    </location>
</feature>
<feature type="domain" description="Beta-galactosidase 1-like first all-beta" evidence="6">
    <location>
        <begin position="234"/>
        <end position="281"/>
    </location>
</feature>
<dbReference type="Gene3D" id="2.60.120.260">
    <property type="entry name" value="Galactose-binding domain-like"/>
    <property type="match status" value="3"/>
</dbReference>
<evidence type="ECO:0000259" key="6">
    <source>
        <dbReference type="Pfam" id="PF21317"/>
    </source>
</evidence>
<evidence type="ECO:0000259" key="7">
    <source>
        <dbReference type="Pfam" id="PF21467"/>
    </source>
</evidence>
<dbReference type="AlphaFoldDB" id="A0A8C9FHP4"/>
<dbReference type="PANTHER" id="PTHR23421">
    <property type="entry name" value="BETA-GALACTOSIDASE RELATED"/>
    <property type="match status" value="1"/>
</dbReference>
<reference evidence="8" key="1">
    <citation type="submission" date="2025-08" db="UniProtKB">
        <authorList>
            <consortium name="Ensembl"/>
        </authorList>
    </citation>
    <scope>IDENTIFICATION</scope>
</reference>
<evidence type="ECO:0000313" key="8">
    <source>
        <dbReference type="Ensembl" id="ENSPSTP00000013623.1"/>
    </source>
</evidence>
<evidence type="ECO:0000313" key="9">
    <source>
        <dbReference type="Proteomes" id="UP000694428"/>
    </source>
</evidence>
<keyword evidence="9" id="KW-1185">Reference proteome</keyword>
<dbReference type="InterPro" id="IPR001944">
    <property type="entry name" value="Glycoside_Hdrlase_35"/>
</dbReference>
<feature type="chain" id="PRO_5034321255" evidence="4">
    <location>
        <begin position="21"/>
        <end position="387"/>
    </location>
</feature>
<feature type="domain" description="Beta-galactosidase galactose-binding" evidence="7">
    <location>
        <begin position="293"/>
        <end position="332"/>
    </location>
</feature>
<feature type="domain" description="Glycoside hydrolase 35 catalytic" evidence="5">
    <location>
        <begin position="37"/>
        <end position="78"/>
    </location>
</feature>
<proteinExistence type="inferred from homology"/>
<dbReference type="SUPFAM" id="SSF51445">
    <property type="entry name" value="(Trans)glycosidases"/>
    <property type="match status" value="2"/>
</dbReference>
<name>A0A8C9FHP4_PAVCR</name>
<dbReference type="InterPro" id="IPR048912">
    <property type="entry name" value="BetaGal1-like_ABD1"/>
</dbReference>
<keyword evidence="2" id="KW-0378">Hydrolase</keyword>
<dbReference type="GO" id="GO:0005975">
    <property type="term" value="P:carbohydrate metabolic process"/>
    <property type="evidence" value="ECO:0007669"/>
    <property type="project" value="InterPro"/>
</dbReference>
<evidence type="ECO:0000256" key="3">
    <source>
        <dbReference type="ARBA" id="ARBA00023295"/>
    </source>
</evidence>
<reference evidence="8" key="2">
    <citation type="submission" date="2025-09" db="UniProtKB">
        <authorList>
            <consortium name="Ensembl"/>
        </authorList>
    </citation>
    <scope>IDENTIFICATION</scope>
</reference>
<evidence type="ECO:0000256" key="4">
    <source>
        <dbReference type="SAM" id="SignalP"/>
    </source>
</evidence>
<protein>
    <submittedName>
        <fullName evidence="8">Galactosidase beta 1</fullName>
    </submittedName>
</protein>
<dbReference type="PRINTS" id="PR00742">
    <property type="entry name" value="GLHYDRLASE35"/>
</dbReference>
<dbReference type="Pfam" id="PF01301">
    <property type="entry name" value="Glyco_hydro_35"/>
    <property type="match status" value="2"/>
</dbReference>
<dbReference type="InterPro" id="IPR017853">
    <property type="entry name" value="GH"/>
</dbReference>
<organism evidence="8 9">
    <name type="scientific">Pavo cristatus</name>
    <name type="common">Indian peafowl</name>
    <name type="synonym">Blue peafowl</name>
    <dbReference type="NCBI Taxonomy" id="9049"/>
    <lineage>
        <taxon>Eukaryota</taxon>
        <taxon>Metazoa</taxon>
        <taxon>Chordata</taxon>
        <taxon>Craniata</taxon>
        <taxon>Vertebrata</taxon>
        <taxon>Euteleostomi</taxon>
        <taxon>Archelosauria</taxon>
        <taxon>Archosauria</taxon>
        <taxon>Dinosauria</taxon>
        <taxon>Saurischia</taxon>
        <taxon>Theropoda</taxon>
        <taxon>Coelurosauria</taxon>
        <taxon>Aves</taxon>
        <taxon>Neognathae</taxon>
        <taxon>Galloanserae</taxon>
        <taxon>Galliformes</taxon>
        <taxon>Phasianidae</taxon>
        <taxon>Phasianinae</taxon>
        <taxon>Pavo</taxon>
    </lineage>
</organism>
<feature type="domain" description="Glycoside hydrolase 35 catalytic" evidence="5">
    <location>
        <begin position="120"/>
        <end position="160"/>
    </location>
</feature>
<comment type="similarity">
    <text evidence="1">Belongs to the glycosyl hydrolase 35 family.</text>
</comment>
<dbReference type="InterPro" id="IPR008979">
    <property type="entry name" value="Galactose-bd-like_sf"/>
</dbReference>
<evidence type="ECO:0000256" key="1">
    <source>
        <dbReference type="ARBA" id="ARBA00009809"/>
    </source>
</evidence>
<dbReference type="SUPFAM" id="SSF49785">
    <property type="entry name" value="Galactose-binding domain-like"/>
    <property type="match status" value="1"/>
</dbReference>
<dbReference type="Ensembl" id="ENSPSTT00000014288.1">
    <property type="protein sequence ID" value="ENSPSTP00000013623.1"/>
    <property type="gene ID" value="ENSPSTG00000009538.1"/>
</dbReference>
<sequence>RCRFLLYCIIFKTFFFFFCTQNIPQRTFGIDYDCNCFVKDGHPFRYISGSIHYSRVPRYYWKDRLLKMKMAGLDAIQTLPDSSGEVDGGPFAKDEASPLSKWRSNHHGEKELDLNFQFWALYVSANMPYMSQPTSYDYDAPLSEAGDLTEKYFALREVIGMLPEGLIPPTTSKFAYGKVRLQKVGTVVEVLDRLSPSGPVKSTYPLTFVQLKQVWIPLLSISWPLFHPLSFSPLNSVQQGVLERDKSLMINITGNAGANLDILVENMGRVNFGRFNNDFKVRRNFKMCKTVWINSEISWKSGQIWINGFNLGRYWPARGPQLTLFVPRNILVSSVPNNITVLELEHSPCSTHLCEIEFVDKPIINATTQYENDAPPLFVRDVWLSYL</sequence>
<evidence type="ECO:0000256" key="2">
    <source>
        <dbReference type="ARBA" id="ARBA00022801"/>
    </source>
</evidence>
<keyword evidence="3" id="KW-0326">Glycosidase</keyword>
<dbReference type="GO" id="GO:0004553">
    <property type="term" value="F:hydrolase activity, hydrolyzing O-glycosyl compounds"/>
    <property type="evidence" value="ECO:0007669"/>
    <property type="project" value="InterPro"/>
</dbReference>
<dbReference type="Pfam" id="PF21317">
    <property type="entry name" value="BetaGal_ABD_1"/>
    <property type="match status" value="1"/>
</dbReference>
<dbReference type="InterPro" id="IPR048913">
    <property type="entry name" value="BetaGal_gal-bd"/>
</dbReference>
<dbReference type="Proteomes" id="UP000694428">
    <property type="component" value="Unplaced"/>
</dbReference>
<dbReference type="Gene3D" id="3.20.20.80">
    <property type="entry name" value="Glycosidases"/>
    <property type="match status" value="1"/>
</dbReference>
<dbReference type="InterPro" id="IPR031330">
    <property type="entry name" value="Gly_Hdrlase_35_cat"/>
</dbReference>
<keyword evidence="4" id="KW-0732">Signal</keyword>
<evidence type="ECO:0000259" key="5">
    <source>
        <dbReference type="Pfam" id="PF01301"/>
    </source>
</evidence>
<dbReference type="Pfam" id="PF21467">
    <property type="entry name" value="BetaGal_gal-bd"/>
    <property type="match status" value="1"/>
</dbReference>